<accession>A0A9P8EXN5</accession>
<feature type="non-terminal residue" evidence="1">
    <location>
        <position position="73"/>
    </location>
</feature>
<dbReference type="AlphaFoldDB" id="A0A9P8EXN5"/>
<dbReference type="EMBL" id="JAHFXF010000001">
    <property type="protein sequence ID" value="KAG9701385.1"/>
    <property type="molecule type" value="Genomic_DNA"/>
</dbReference>
<evidence type="ECO:0000313" key="1">
    <source>
        <dbReference type="EMBL" id="KAG9701385.1"/>
    </source>
</evidence>
<name>A0A9P8EXN5_AURME</name>
<gene>
    <name evidence="1" type="ORF">KCU76_g52</name>
</gene>
<proteinExistence type="predicted"/>
<protein>
    <submittedName>
        <fullName evidence="1">Uncharacterized protein</fullName>
    </submittedName>
</protein>
<comment type="caution">
    <text evidence="1">The sequence shown here is derived from an EMBL/GenBank/DDBJ whole genome shotgun (WGS) entry which is preliminary data.</text>
</comment>
<dbReference type="Proteomes" id="UP000779574">
    <property type="component" value="Unassembled WGS sequence"/>
</dbReference>
<organism evidence="1 2">
    <name type="scientific">Aureobasidium melanogenum</name>
    <name type="common">Aureobasidium pullulans var. melanogenum</name>
    <dbReference type="NCBI Taxonomy" id="46634"/>
    <lineage>
        <taxon>Eukaryota</taxon>
        <taxon>Fungi</taxon>
        <taxon>Dikarya</taxon>
        <taxon>Ascomycota</taxon>
        <taxon>Pezizomycotina</taxon>
        <taxon>Dothideomycetes</taxon>
        <taxon>Dothideomycetidae</taxon>
        <taxon>Dothideales</taxon>
        <taxon>Saccotheciaceae</taxon>
        <taxon>Aureobasidium</taxon>
    </lineage>
</organism>
<feature type="non-terminal residue" evidence="1">
    <location>
        <position position="1"/>
    </location>
</feature>
<reference evidence="1" key="2">
    <citation type="submission" date="2021-08" db="EMBL/GenBank/DDBJ databases">
        <authorList>
            <person name="Gostincar C."/>
            <person name="Sun X."/>
            <person name="Song Z."/>
            <person name="Gunde-Cimerman N."/>
        </authorList>
    </citation>
    <scope>NUCLEOTIDE SEQUENCE</scope>
    <source>
        <strain evidence="1">EXF-9911</strain>
    </source>
</reference>
<evidence type="ECO:0000313" key="2">
    <source>
        <dbReference type="Proteomes" id="UP000779574"/>
    </source>
</evidence>
<reference evidence="1" key="1">
    <citation type="journal article" date="2021" name="J Fungi (Basel)">
        <title>Virulence traits and population genomics of the black yeast Aureobasidium melanogenum.</title>
        <authorList>
            <person name="Cernosa A."/>
            <person name="Sun X."/>
            <person name="Gostincar C."/>
            <person name="Fang C."/>
            <person name="Gunde-Cimerman N."/>
            <person name="Song Z."/>
        </authorList>
    </citation>
    <scope>NUCLEOTIDE SEQUENCE</scope>
    <source>
        <strain evidence="1">EXF-9911</strain>
    </source>
</reference>
<sequence length="73" mass="8067">LSAKSLSNQSSYQLKFTLQQVNSHILKSITISDVVEALAVVSCRNLEVFKAYLTVTQGAGHTKFITTKMHNNI</sequence>